<keyword evidence="2" id="KW-0805">Transcription regulation</keyword>
<dbReference type="SUPFAM" id="SSF46689">
    <property type="entry name" value="Homeodomain-like"/>
    <property type="match status" value="1"/>
</dbReference>
<dbReference type="GO" id="GO:0003700">
    <property type="term" value="F:DNA-binding transcription factor activity"/>
    <property type="evidence" value="ECO:0007669"/>
    <property type="project" value="TreeGrafter"/>
</dbReference>
<keyword evidence="1" id="KW-0678">Repressor</keyword>
<protein>
    <submittedName>
        <fullName evidence="7">TetR family transcriptional regulator</fullName>
    </submittedName>
</protein>
<dbReference type="Pfam" id="PF00440">
    <property type="entry name" value="TetR_N"/>
    <property type="match status" value="1"/>
</dbReference>
<dbReference type="Gene3D" id="1.10.10.60">
    <property type="entry name" value="Homeodomain-like"/>
    <property type="match status" value="1"/>
</dbReference>
<evidence type="ECO:0000259" key="6">
    <source>
        <dbReference type="PROSITE" id="PS50977"/>
    </source>
</evidence>
<name>A0A7J9URL6_9MICO</name>
<dbReference type="InterPro" id="IPR036271">
    <property type="entry name" value="Tet_transcr_reg_TetR-rel_C_sf"/>
</dbReference>
<dbReference type="GO" id="GO:0000976">
    <property type="term" value="F:transcription cis-regulatory region binding"/>
    <property type="evidence" value="ECO:0007669"/>
    <property type="project" value="TreeGrafter"/>
</dbReference>
<keyword evidence="3 5" id="KW-0238">DNA-binding</keyword>
<feature type="domain" description="HTH tetR-type" evidence="6">
    <location>
        <begin position="6"/>
        <end position="66"/>
    </location>
</feature>
<keyword evidence="8" id="KW-1185">Reference proteome</keyword>
<accession>A0A7J9URL6</accession>
<evidence type="ECO:0000256" key="3">
    <source>
        <dbReference type="ARBA" id="ARBA00023125"/>
    </source>
</evidence>
<evidence type="ECO:0000256" key="4">
    <source>
        <dbReference type="ARBA" id="ARBA00023163"/>
    </source>
</evidence>
<dbReference type="InterPro" id="IPR004111">
    <property type="entry name" value="Repressor_TetR_C"/>
</dbReference>
<dbReference type="Pfam" id="PF02909">
    <property type="entry name" value="TetR_C_1"/>
    <property type="match status" value="1"/>
</dbReference>
<dbReference type="PROSITE" id="PS50977">
    <property type="entry name" value="HTH_TETR_2"/>
    <property type="match status" value="1"/>
</dbReference>
<proteinExistence type="predicted"/>
<dbReference type="RefSeq" id="WP_193314306.1">
    <property type="nucleotide sequence ID" value="NZ_BAAAOT010000001.1"/>
</dbReference>
<dbReference type="GO" id="GO:0046677">
    <property type="term" value="P:response to antibiotic"/>
    <property type="evidence" value="ECO:0007669"/>
    <property type="project" value="InterPro"/>
</dbReference>
<evidence type="ECO:0000313" key="8">
    <source>
        <dbReference type="Proteomes" id="UP000429644"/>
    </source>
</evidence>
<dbReference type="InterPro" id="IPR009057">
    <property type="entry name" value="Homeodomain-like_sf"/>
</dbReference>
<dbReference type="PRINTS" id="PR00400">
    <property type="entry name" value="TETREPRESSOR"/>
</dbReference>
<evidence type="ECO:0000313" key="7">
    <source>
        <dbReference type="EMBL" id="MPV87255.1"/>
    </source>
</evidence>
<evidence type="ECO:0000256" key="2">
    <source>
        <dbReference type="ARBA" id="ARBA00023015"/>
    </source>
</evidence>
<dbReference type="InterPro" id="IPR003012">
    <property type="entry name" value="Tet_transcr_reg_TetR"/>
</dbReference>
<evidence type="ECO:0000256" key="1">
    <source>
        <dbReference type="ARBA" id="ARBA00022491"/>
    </source>
</evidence>
<dbReference type="AlphaFoldDB" id="A0A7J9URL6"/>
<organism evidence="7 8">
    <name type="scientific">Georgenia ruanii</name>
    <dbReference type="NCBI Taxonomy" id="348442"/>
    <lineage>
        <taxon>Bacteria</taxon>
        <taxon>Bacillati</taxon>
        <taxon>Actinomycetota</taxon>
        <taxon>Actinomycetes</taxon>
        <taxon>Micrococcales</taxon>
        <taxon>Bogoriellaceae</taxon>
        <taxon>Georgenia</taxon>
    </lineage>
</organism>
<feature type="DNA-binding region" description="H-T-H motif" evidence="5">
    <location>
        <begin position="29"/>
        <end position="48"/>
    </location>
</feature>
<keyword evidence="4" id="KW-0804">Transcription</keyword>
<sequence length="214" mass="22798">MAKRTGLSEDAVAQRALALIDADGIEGLSMRKLAAELGVSTMTLYSYFPDRAALLDGVAQAIYAQIDAPEDAGGPRETLRVLMRGVRRVLLAHPHALPLIAEYPPRTLAALAFINAGFRALRRAGVGPRDTARAYRALAAYSLGTAQVEINGYFRAGEGPAAGRPESEESSVEVGRILPYLAEVGPLLGELDDAGEFDYGLDLTLDGFMGRHAT</sequence>
<dbReference type="EMBL" id="WHPD01000245">
    <property type="protein sequence ID" value="MPV87255.1"/>
    <property type="molecule type" value="Genomic_DNA"/>
</dbReference>
<dbReference type="GO" id="GO:0045892">
    <property type="term" value="P:negative regulation of DNA-templated transcription"/>
    <property type="evidence" value="ECO:0007669"/>
    <property type="project" value="InterPro"/>
</dbReference>
<evidence type="ECO:0000256" key="5">
    <source>
        <dbReference type="PROSITE-ProRule" id="PRU00335"/>
    </source>
</evidence>
<dbReference type="SUPFAM" id="SSF48498">
    <property type="entry name" value="Tetracyclin repressor-like, C-terminal domain"/>
    <property type="match status" value="1"/>
</dbReference>
<dbReference type="PANTHER" id="PTHR30055:SF151">
    <property type="entry name" value="TRANSCRIPTIONAL REGULATORY PROTEIN"/>
    <property type="match status" value="1"/>
</dbReference>
<reference evidence="7 8" key="1">
    <citation type="submission" date="2019-10" db="EMBL/GenBank/DDBJ databases">
        <title>Georgenia wutianyii sp. nov. and Georgenia yuyongxinii sp. nov. isolated from plateau pika (Ochotona curzoniae) in the Qinghai-Tibet plateau of China.</title>
        <authorList>
            <person name="Tian Z."/>
        </authorList>
    </citation>
    <scope>NUCLEOTIDE SEQUENCE [LARGE SCALE GENOMIC DNA]</scope>
    <source>
        <strain evidence="7 8">JCM 15130</strain>
    </source>
</reference>
<dbReference type="Proteomes" id="UP000429644">
    <property type="component" value="Unassembled WGS sequence"/>
</dbReference>
<dbReference type="InterPro" id="IPR001647">
    <property type="entry name" value="HTH_TetR"/>
</dbReference>
<dbReference type="PANTHER" id="PTHR30055">
    <property type="entry name" value="HTH-TYPE TRANSCRIPTIONAL REGULATOR RUTR"/>
    <property type="match status" value="1"/>
</dbReference>
<dbReference type="Gene3D" id="1.10.357.10">
    <property type="entry name" value="Tetracycline Repressor, domain 2"/>
    <property type="match status" value="1"/>
</dbReference>
<comment type="caution">
    <text evidence="7">The sequence shown here is derived from an EMBL/GenBank/DDBJ whole genome shotgun (WGS) entry which is preliminary data.</text>
</comment>
<dbReference type="InterPro" id="IPR050109">
    <property type="entry name" value="HTH-type_TetR-like_transc_reg"/>
</dbReference>
<gene>
    <name evidence="7" type="ORF">GB882_01135</name>
</gene>